<gene>
    <name evidence="2" type="ORF">MBJ925_LOCUS32311</name>
    <name evidence="3" type="ORF">SMN809_LOCUS8369</name>
</gene>
<evidence type="ECO:0000313" key="2">
    <source>
        <dbReference type="EMBL" id="CAF2156344.1"/>
    </source>
</evidence>
<comment type="caution">
    <text evidence="2">The sequence shown here is derived from an EMBL/GenBank/DDBJ whole genome shotgun (WGS) entry which is preliminary data.</text>
</comment>
<proteinExistence type="predicted"/>
<dbReference type="EMBL" id="CAJNRE010017641">
    <property type="protein sequence ID" value="CAF2156344.1"/>
    <property type="molecule type" value="Genomic_DNA"/>
</dbReference>
<reference evidence="2" key="1">
    <citation type="submission" date="2021-02" db="EMBL/GenBank/DDBJ databases">
        <authorList>
            <person name="Nowell W R."/>
        </authorList>
    </citation>
    <scope>NUCLEOTIDE SEQUENCE</scope>
</reference>
<feature type="compositionally biased region" description="Polar residues" evidence="1">
    <location>
        <begin position="10"/>
        <end position="47"/>
    </location>
</feature>
<accession>A0A816YAI9</accession>
<evidence type="ECO:0000313" key="4">
    <source>
        <dbReference type="Proteomes" id="UP000663824"/>
    </source>
</evidence>
<organism evidence="2 4">
    <name type="scientific">Rotaria magnacalcarata</name>
    <dbReference type="NCBI Taxonomy" id="392030"/>
    <lineage>
        <taxon>Eukaryota</taxon>
        <taxon>Metazoa</taxon>
        <taxon>Spiralia</taxon>
        <taxon>Gnathifera</taxon>
        <taxon>Rotifera</taxon>
        <taxon>Eurotatoria</taxon>
        <taxon>Bdelloidea</taxon>
        <taxon>Philodinida</taxon>
        <taxon>Philodinidae</taxon>
        <taxon>Rotaria</taxon>
    </lineage>
</organism>
<feature type="region of interest" description="Disordered" evidence="1">
    <location>
        <begin position="1"/>
        <end position="60"/>
    </location>
</feature>
<protein>
    <submittedName>
        <fullName evidence="2">Uncharacterized protein</fullName>
    </submittedName>
</protein>
<dbReference type="Gene3D" id="1.10.287.1490">
    <property type="match status" value="1"/>
</dbReference>
<name>A0A816YAI9_9BILA</name>
<dbReference type="AlphaFoldDB" id="A0A816YAI9"/>
<dbReference type="PANTHER" id="PTHR43941">
    <property type="entry name" value="STRUCTURAL MAINTENANCE OF CHROMOSOMES PROTEIN 2"/>
    <property type="match status" value="1"/>
</dbReference>
<dbReference type="EMBL" id="CAJOBI010002561">
    <property type="protein sequence ID" value="CAF3934375.1"/>
    <property type="molecule type" value="Genomic_DNA"/>
</dbReference>
<evidence type="ECO:0000256" key="1">
    <source>
        <dbReference type="SAM" id="MobiDB-lite"/>
    </source>
</evidence>
<feature type="region of interest" description="Disordered" evidence="1">
    <location>
        <begin position="228"/>
        <end position="256"/>
    </location>
</feature>
<sequence length="408" mass="47742">MDTAPKRDLVSTQDTGTQSASWNSDTNRNEPASKTQTMMKHPSSSNIILVDSDDDMPPSMRALDLANDRSAPNSNAIVRRIQRVQITNGNHEHSTGINKLREENERLKKQIADLNEQIANLTQTSDNARSEINRLKYKIEEDRFVTEARIDQLRRKHQTDFKETQRRTEQLEDENQTLNNELSQLRRENEKLKLQVEQLKKDKITLESEVGKLKAQLDILQQSGNEMKKELDETKRDLDTMKRQMEEDREKNKTEERSNISKLLLGEVAFKFDRVVIGNIFRDRFKASNSNCKEWTRRARSLTVAQVLNNRIKSMTTEENDRLEHFLEYLQQCGWDDGYHFVDVLSELKYGRLHLAHLTSNYKNDQDRTKLKKAAEFADNKDQILEYQDVIDALCDYTHTEYPLHDEL</sequence>
<dbReference type="Proteomes" id="UP000676336">
    <property type="component" value="Unassembled WGS sequence"/>
</dbReference>
<dbReference type="Proteomes" id="UP000663824">
    <property type="component" value="Unassembled WGS sequence"/>
</dbReference>
<evidence type="ECO:0000313" key="3">
    <source>
        <dbReference type="EMBL" id="CAF3934375.1"/>
    </source>
</evidence>